<dbReference type="PRINTS" id="PR00344">
    <property type="entry name" value="BCTRLSENSOR"/>
</dbReference>
<dbReference type="InterPro" id="IPR036890">
    <property type="entry name" value="HATPase_C_sf"/>
</dbReference>
<dbReference type="InterPro" id="IPR003018">
    <property type="entry name" value="GAF"/>
</dbReference>
<dbReference type="SUPFAM" id="SSF55781">
    <property type="entry name" value="GAF domain-like"/>
    <property type="match status" value="1"/>
</dbReference>
<dbReference type="InterPro" id="IPR036097">
    <property type="entry name" value="HisK_dim/P_sf"/>
</dbReference>
<name>A0A6V6ZEN1_9FLAO</name>
<dbReference type="PANTHER" id="PTHR43102">
    <property type="entry name" value="SLR1143 PROTEIN"/>
    <property type="match status" value="1"/>
</dbReference>
<dbReference type="SUPFAM" id="SSF55874">
    <property type="entry name" value="ATPase domain of HSP90 chaperone/DNA topoisomerase II/histidine kinase"/>
    <property type="match status" value="1"/>
</dbReference>
<dbReference type="InterPro" id="IPR029016">
    <property type="entry name" value="GAF-like_dom_sf"/>
</dbReference>
<dbReference type="Proteomes" id="UP000556700">
    <property type="component" value="Unassembled WGS sequence"/>
</dbReference>
<dbReference type="SMART" id="SM00387">
    <property type="entry name" value="HATPase_c"/>
    <property type="match status" value="1"/>
</dbReference>
<evidence type="ECO:0000313" key="6">
    <source>
        <dbReference type="Proteomes" id="UP000556700"/>
    </source>
</evidence>
<dbReference type="SMART" id="SM00388">
    <property type="entry name" value="HisKA"/>
    <property type="match status" value="1"/>
</dbReference>
<dbReference type="SMART" id="SM00065">
    <property type="entry name" value="GAF"/>
    <property type="match status" value="1"/>
</dbReference>
<evidence type="ECO:0000256" key="2">
    <source>
        <dbReference type="ARBA" id="ARBA00012438"/>
    </source>
</evidence>
<dbReference type="GO" id="GO:0000155">
    <property type="term" value="F:phosphorelay sensor kinase activity"/>
    <property type="evidence" value="ECO:0007669"/>
    <property type="project" value="InterPro"/>
</dbReference>
<protein>
    <recommendedName>
        <fullName evidence="2">histidine kinase</fullName>
        <ecNumber evidence="2">2.7.13.3</ecNumber>
    </recommendedName>
</protein>
<dbReference type="Gene3D" id="3.30.565.10">
    <property type="entry name" value="Histidine kinase-like ATPase, C-terminal domain"/>
    <property type="match status" value="1"/>
</dbReference>
<dbReference type="EC" id="2.7.13.3" evidence="2"/>
<keyword evidence="5" id="KW-0808">Transferase</keyword>
<keyword evidence="5" id="KW-0418">Kinase</keyword>
<dbReference type="PANTHER" id="PTHR43102:SF2">
    <property type="entry name" value="GAF DOMAIN-CONTAINING PROTEIN"/>
    <property type="match status" value="1"/>
</dbReference>
<dbReference type="EMBL" id="CAIJDO010000330">
    <property type="protein sequence ID" value="CAD0009894.1"/>
    <property type="molecule type" value="Genomic_DNA"/>
</dbReference>
<dbReference type="CDD" id="cd00075">
    <property type="entry name" value="HATPase"/>
    <property type="match status" value="1"/>
</dbReference>
<dbReference type="Pfam" id="PF01590">
    <property type="entry name" value="GAF"/>
    <property type="match status" value="1"/>
</dbReference>
<dbReference type="RefSeq" id="WP_031453292.1">
    <property type="nucleotide sequence ID" value="NZ_CAIJDO010000330.1"/>
</dbReference>
<evidence type="ECO:0000313" key="5">
    <source>
        <dbReference type="EMBL" id="CAD0009894.1"/>
    </source>
</evidence>
<comment type="catalytic activity">
    <reaction evidence="1">
        <text>ATP + protein L-histidine = ADP + protein N-phospho-L-histidine.</text>
        <dbReference type="EC" id="2.7.13.3"/>
    </reaction>
</comment>
<dbReference type="Gene3D" id="1.10.287.130">
    <property type="match status" value="1"/>
</dbReference>
<dbReference type="AlphaFoldDB" id="A0A6V6ZEN1"/>
<comment type="caution">
    <text evidence="5">The sequence shown here is derived from an EMBL/GenBank/DDBJ whole genome shotgun (WGS) entry which is preliminary data.</text>
</comment>
<keyword evidence="6" id="KW-1185">Reference proteome</keyword>
<reference evidence="5 6" key="1">
    <citation type="submission" date="2020-06" db="EMBL/GenBank/DDBJ databases">
        <authorList>
            <person name="Criscuolo A."/>
        </authorList>
    </citation>
    <scope>NUCLEOTIDE SEQUENCE [LARGE SCALE GENOMIC DNA]</scope>
    <source>
        <strain evidence="6">CIP 110025</strain>
    </source>
</reference>
<dbReference type="SUPFAM" id="SSF47384">
    <property type="entry name" value="Homodimeric domain of signal transducing histidine kinase"/>
    <property type="match status" value="1"/>
</dbReference>
<feature type="domain" description="Histidine kinase" evidence="4">
    <location>
        <begin position="189"/>
        <end position="402"/>
    </location>
</feature>
<dbReference type="InterPro" id="IPR004358">
    <property type="entry name" value="Sig_transdc_His_kin-like_C"/>
</dbReference>
<gene>
    <name evidence="5" type="ORF">FLACHUCJ7_04534</name>
</gene>
<sequence length="404" mass="46582">MYKPEIPDNEDLRLKSLKDYNILDTISEEEYDALTKIAAAICGTPIALVSLIDHNRQWFKSHHGLDATQTPRDFSFCAHAINTPNELFIIPDATKDERFFDNPLSTNDPHVIFYAGAPLNTKDGYALGTLCVIDTKPREDLTESQKESLKALANQVISQLELRKKNRFLEELNNEIFRKNTQLNQFAHRLTHDLKVPISGINSLIMFIKEDYKTLIKDTELEEWIDLIYSRNEYMDFLINGILEYTKVSNDEIYFEDFNVENIVQYILNNGALHTLIHVNCINCDAVIRHSKIGFVQIIQNLLSNTIKHTNKKECRVWLTFTENETSYSFIYEDDGPGIPQEYWEKVFELFETVNSKSTKNSGIGLATIRAILDRTKGSIFLKSRENNEEGVCFCFVLPKESKI</sequence>
<dbReference type="InterPro" id="IPR005467">
    <property type="entry name" value="His_kinase_dom"/>
</dbReference>
<organism evidence="5 6">
    <name type="scientific">Flavobacterium chungangense</name>
    <dbReference type="NCBI Taxonomy" id="554283"/>
    <lineage>
        <taxon>Bacteria</taxon>
        <taxon>Pseudomonadati</taxon>
        <taxon>Bacteroidota</taxon>
        <taxon>Flavobacteriia</taxon>
        <taxon>Flavobacteriales</taxon>
        <taxon>Flavobacteriaceae</taxon>
        <taxon>Flavobacterium</taxon>
    </lineage>
</organism>
<dbReference type="InterPro" id="IPR003594">
    <property type="entry name" value="HATPase_dom"/>
</dbReference>
<evidence type="ECO:0000256" key="3">
    <source>
        <dbReference type="ARBA" id="ARBA00022553"/>
    </source>
</evidence>
<proteinExistence type="predicted"/>
<accession>A0A6V6ZEN1</accession>
<dbReference type="Pfam" id="PF02518">
    <property type="entry name" value="HATPase_c"/>
    <property type="match status" value="1"/>
</dbReference>
<dbReference type="PROSITE" id="PS50109">
    <property type="entry name" value="HIS_KIN"/>
    <property type="match status" value="1"/>
</dbReference>
<dbReference type="CDD" id="cd00082">
    <property type="entry name" value="HisKA"/>
    <property type="match status" value="1"/>
</dbReference>
<keyword evidence="3" id="KW-0597">Phosphoprotein</keyword>
<dbReference type="Pfam" id="PF00512">
    <property type="entry name" value="HisKA"/>
    <property type="match status" value="1"/>
</dbReference>
<dbReference type="InterPro" id="IPR003661">
    <property type="entry name" value="HisK_dim/P_dom"/>
</dbReference>
<evidence type="ECO:0000256" key="1">
    <source>
        <dbReference type="ARBA" id="ARBA00000085"/>
    </source>
</evidence>
<evidence type="ECO:0000259" key="4">
    <source>
        <dbReference type="PROSITE" id="PS50109"/>
    </source>
</evidence>
<dbReference type="Gene3D" id="3.30.450.40">
    <property type="match status" value="1"/>
</dbReference>